<dbReference type="RefSeq" id="WP_156972859.1">
    <property type="nucleotide sequence ID" value="NZ_CP026520.1"/>
</dbReference>
<keyword evidence="2" id="KW-1185">Reference proteome</keyword>
<accession>A0ABT4FBT3</accession>
<reference evidence="1 2" key="1">
    <citation type="submission" date="2022-05" db="EMBL/GenBank/DDBJ databases">
        <title>Genome Sequencing of Bee-Associated Microbes.</title>
        <authorList>
            <person name="Dunlap C."/>
        </authorList>
    </citation>
    <scope>NUCLEOTIDE SEQUENCE [LARGE SCALE GENOMIC DNA]</scope>
    <source>
        <strain evidence="1 2">NRRL B-23120</strain>
    </source>
</reference>
<sequence length="56" mass="6733">MEFIKPVHVERSNVEWQVTDRIKAIVKYYSEYTGISENEVLDRFLVNILEDPDFKQ</sequence>
<dbReference type="GeneID" id="95379043"/>
<organism evidence="1 2">
    <name type="scientific">Paenibacillus chitinolyticus</name>
    <dbReference type="NCBI Taxonomy" id="79263"/>
    <lineage>
        <taxon>Bacteria</taxon>
        <taxon>Bacillati</taxon>
        <taxon>Bacillota</taxon>
        <taxon>Bacilli</taxon>
        <taxon>Bacillales</taxon>
        <taxon>Paenibacillaceae</taxon>
        <taxon>Paenibacillus</taxon>
    </lineage>
</organism>
<proteinExistence type="predicted"/>
<evidence type="ECO:0000313" key="1">
    <source>
        <dbReference type="EMBL" id="MCY9595983.1"/>
    </source>
</evidence>
<gene>
    <name evidence="1" type="ORF">M5X16_09365</name>
</gene>
<protein>
    <submittedName>
        <fullName evidence="1">Uncharacterized protein</fullName>
    </submittedName>
</protein>
<evidence type="ECO:0000313" key="2">
    <source>
        <dbReference type="Proteomes" id="UP001527202"/>
    </source>
</evidence>
<comment type="caution">
    <text evidence="1">The sequence shown here is derived from an EMBL/GenBank/DDBJ whole genome shotgun (WGS) entry which is preliminary data.</text>
</comment>
<dbReference type="EMBL" id="JAMDMJ010000009">
    <property type="protein sequence ID" value="MCY9595983.1"/>
    <property type="molecule type" value="Genomic_DNA"/>
</dbReference>
<name>A0ABT4FBT3_9BACL</name>
<dbReference type="Proteomes" id="UP001527202">
    <property type="component" value="Unassembled WGS sequence"/>
</dbReference>